<dbReference type="Pfam" id="PF03382">
    <property type="entry name" value="DUF285"/>
    <property type="match status" value="3"/>
</dbReference>
<dbReference type="NCBIfam" id="TIGR02167">
    <property type="entry name" value="Liste_lipo_26"/>
    <property type="match status" value="6"/>
</dbReference>
<proteinExistence type="predicted"/>
<dbReference type="PATRIC" id="fig|2702.99.peg.526"/>
<dbReference type="Gene3D" id="3.80.10.10">
    <property type="entry name" value="Ribonuclease Inhibitor"/>
    <property type="match status" value="2"/>
</dbReference>
<accession>A0A133NQ21</accession>
<dbReference type="AlphaFoldDB" id="A0A133NQ21"/>
<dbReference type="OrthoDB" id="5195810at2"/>
<name>A0A133NQ21_GARVA</name>
<dbReference type="InterPro" id="IPR005046">
    <property type="entry name" value="DUF285"/>
</dbReference>
<dbReference type="Proteomes" id="UP000070558">
    <property type="component" value="Unassembled WGS sequence"/>
</dbReference>
<organism evidence="2 3">
    <name type="scientific">Gardnerella vaginalis</name>
    <dbReference type="NCBI Taxonomy" id="2702"/>
    <lineage>
        <taxon>Bacteria</taxon>
        <taxon>Bacillati</taxon>
        <taxon>Actinomycetota</taxon>
        <taxon>Actinomycetes</taxon>
        <taxon>Bifidobacteriales</taxon>
        <taxon>Bifidobacteriaceae</taxon>
        <taxon>Gardnerella</taxon>
    </lineage>
</organism>
<comment type="caution">
    <text evidence="2">The sequence shown here is derived from an EMBL/GenBank/DDBJ whole genome shotgun (WGS) entry which is preliminary data.</text>
</comment>
<feature type="compositionally biased region" description="Gly residues" evidence="1">
    <location>
        <begin position="612"/>
        <end position="630"/>
    </location>
</feature>
<dbReference type="EMBL" id="LRQA01000031">
    <property type="protein sequence ID" value="KXA18401.1"/>
    <property type="molecule type" value="Genomic_DNA"/>
</dbReference>
<protein>
    <submittedName>
        <fullName evidence="2">Bacterial surface protein 26-residue PARCEL repeat-containing domain protein</fullName>
    </submittedName>
</protein>
<reference evidence="2 3" key="1">
    <citation type="submission" date="2016-01" db="EMBL/GenBank/DDBJ databases">
        <authorList>
            <person name="Oliw E.H."/>
        </authorList>
    </citation>
    <scope>NUCLEOTIDE SEQUENCE [LARGE SCALE GENOMIC DNA]</scope>
    <source>
        <strain evidence="2 3">GED7760B</strain>
    </source>
</reference>
<dbReference type="InterPro" id="IPR032675">
    <property type="entry name" value="LRR_dom_sf"/>
</dbReference>
<feature type="region of interest" description="Disordered" evidence="1">
    <location>
        <begin position="575"/>
        <end position="700"/>
    </location>
</feature>
<evidence type="ECO:0000313" key="2">
    <source>
        <dbReference type="EMBL" id="KXA18401.1"/>
    </source>
</evidence>
<sequence>MLLLFQVLLLLLVLLNRLLLTSLKLLILLRGGGVQNSDRSAVPTVTATSISEDKANNMAGCEAEIKDENGVKYLVIKPKNNANEGIISADLRSAEFEAIRDKLKSNNMYGATLKFEGRVYGYGSIEGLFSETHIASLGNIDQFDVSNVTDMSYMFSWCKSLESLNGLEKWNTGNVTDMSYMFSGCKYLKGLDGLEKWNTSNVTNMNSMFSSCFFNDFDSYQQSSTFLNPISNWDVRNVTDMGGMFYFGKNLVNIDALKSWDTSNVKNMKGMFSNCKKLKNLDGLQNWKTSNVTDMSYMFEDCESLLNINGVANWNTGNVTNMQRMFANCLRSVKASGGMCGIFTDADYCKRSVSDLNAVKNWDVRNVSKMGGMFAGSETLTDISALNNWTFNKDLPYIDLVSLVTDEHISEDNYVIFLKNLMQKLKDFQGRLELDGFVLEKLSQKQINEIFGNLYDSIIIIHEWPGVKINTKSAIFNLKTKKQVTLTFTGSTSHSIDINDFPAVYISSEAHDDDNDEEQNKNDIEAVKSVVNTAIESKIKELQETHPELTGNYAASRAIANVNDVFQTYNLEVDKSRIKNPDPDPTPTPLPPTPEPEPEPTPDPTPDPNQTPGGGNPGGGLNPNGGGSGDKPGNNPNNPGNGSNNGNDNTNGSGDGTGNDNTKNDGNGNGGTGNGSNNTNGNNTNGSNTNRNRNGGSAGG</sequence>
<dbReference type="InterPro" id="IPR011889">
    <property type="entry name" value="Liste_lipo_26"/>
</dbReference>
<feature type="compositionally biased region" description="Low complexity" evidence="1">
    <location>
        <begin position="631"/>
        <end position="666"/>
    </location>
</feature>
<feature type="compositionally biased region" description="Pro residues" evidence="1">
    <location>
        <begin position="583"/>
        <end position="609"/>
    </location>
</feature>
<evidence type="ECO:0000313" key="3">
    <source>
        <dbReference type="Proteomes" id="UP000070558"/>
    </source>
</evidence>
<feature type="non-terminal residue" evidence="2">
    <location>
        <position position="700"/>
    </location>
</feature>
<gene>
    <name evidence="2" type="ORF">HMPREF3216_00533</name>
</gene>
<evidence type="ECO:0000256" key="1">
    <source>
        <dbReference type="SAM" id="MobiDB-lite"/>
    </source>
</evidence>
<feature type="compositionally biased region" description="Low complexity" evidence="1">
    <location>
        <begin position="675"/>
        <end position="700"/>
    </location>
</feature>